<comment type="similarity">
    <text evidence="1">Belongs to the intradiol ring-cleavage dioxygenase family.</text>
</comment>
<evidence type="ECO:0000256" key="1">
    <source>
        <dbReference type="ARBA" id="ARBA00007825"/>
    </source>
</evidence>
<accession>A0A8K0XLU7</accession>
<gene>
    <name evidence="5" type="ORF">BXZ70DRAFT_540153</name>
</gene>
<dbReference type="Pfam" id="PF00775">
    <property type="entry name" value="Dioxygenase_C"/>
    <property type="match status" value="1"/>
</dbReference>
<dbReference type="GO" id="GO:0016702">
    <property type="term" value="F:oxidoreductase activity, acting on single donors with incorporation of molecular oxygen, incorporation of two atoms of oxygen"/>
    <property type="evidence" value="ECO:0007669"/>
    <property type="project" value="InterPro"/>
</dbReference>
<protein>
    <submittedName>
        <fullName evidence="5">Intradiol ring-cleavage dioxygenase</fullName>
    </submittedName>
</protein>
<keyword evidence="3" id="KW-0560">Oxidoreductase</keyword>
<evidence type="ECO:0000313" key="6">
    <source>
        <dbReference type="Proteomes" id="UP000813824"/>
    </source>
</evidence>
<dbReference type="OrthoDB" id="121380at2759"/>
<dbReference type="PANTHER" id="PTHR33711:SF7">
    <property type="entry name" value="INTRADIOL RING-CLEAVAGE DIOXYGENASES DOMAIN-CONTAINING PROTEIN-RELATED"/>
    <property type="match status" value="1"/>
</dbReference>
<proteinExistence type="inferred from homology"/>
<evidence type="ECO:0000256" key="3">
    <source>
        <dbReference type="ARBA" id="ARBA00023002"/>
    </source>
</evidence>
<evidence type="ECO:0000313" key="5">
    <source>
        <dbReference type="EMBL" id="KAH8087886.1"/>
    </source>
</evidence>
<evidence type="ECO:0000259" key="4">
    <source>
        <dbReference type="Pfam" id="PF00775"/>
    </source>
</evidence>
<feature type="domain" description="Intradiol ring-cleavage dioxygenases" evidence="4">
    <location>
        <begin position="98"/>
        <end position="239"/>
    </location>
</feature>
<evidence type="ECO:0000256" key="2">
    <source>
        <dbReference type="ARBA" id="ARBA00022964"/>
    </source>
</evidence>
<comment type="caution">
    <text evidence="5">The sequence shown here is derived from an EMBL/GenBank/DDBJ whole genome shotgun (WGS) entry which is preliminary data.</text>
</comment>
<name>A0A8K0XLU7_9AGAR</name>
<dbReference type="EMBL" id="JAEVFJ010000040">
    <property type="protein sequence ID" value="KAH8087886.1"/>
    <property type="molecule type" value="Genomic_DNA"/>
</dbReference>
<sequence>MSFATTTATTLANDVVTEDETSVLTHRIPAQTTSSVVGPPISSLSIPDELTGKAPYESIPLLRRAFYTLRIFYVLFVMEFPLLWSWLKGARNERADLEGPFYIAGAPDRQIAEGRAIIASREDMEVNPPYVLTVRILTPSGDPLPYAKFDFWQATTTGWYYNSKYRLRGTFQADAEGKCQILTVIAGAYGLSSAKESEDLKLFRAGHFHIMVYPPDGEDGKDLENLTTQVYVCRKNDPKDMRSDFLNYLRAARTQNMVHSWATSAFYPSLSSPTYSAFATKYSFPPVPPTGIDTLKSIDWWNAVLAERFPGQQQLKVMAAGETTLKLNKKPWLSFPGF</sequence>
<dbReference type="PANTHER" id="PTHR33711">
    <property type="entry name" value="DIOXYGENASE, PUTATIVE (AFU_ORTHOLOGUE AFUA_2G02910)-RELATED"/>
    <property type="match status" value="1"/>
</dbReference>
<dbReference type="GO" id="GO:0008199">
    <property type="term" value="F:ferric iron binding"/>
    <property type="evidence" value="ECO:0007669"/>
    <property type="project" value="InterPro"/>
</dbReference>
<dbReference type="AlphaFoldDB" id="A0A8K0XLU7"/>
<keyword evidence="6" id="KW-1185">Reference proteome</keyword>
<dbReference type="Gene3D" id="2.60.130.10">
    <property type="entry name" value="Aromatic compound dioxygenase"/>
    <property type="match status" value="1"/>
</dbReference>
<dbReference type="SUPFAM" id="SSF49482">
    <property type="entry name" value="Aromatic compound dioxygenase"/>
    <property type="match status" value="1"/>
</dbReference>
<dbReference type="Proteomes" id="UP000813824">
    <property type="component" value="Unassembled WGS sequence"/>
</dbReference>
<reference evidence="5" key="1">
    <citation type="journal article" date="2021" name="New Phytol.">
        <title>Evolutionary innovations through gain and loss of genes in the ectomycorrhizal Boletales.</title>
        <authorList>
            <person name="Wu G."/>
            <person name="Miyauchi S."/>
            <person name="Morin E."/>
            <person name="Kuo A."/>
            <person name="Drula E."/>
            <person name="Varga T."/>
            <person name="Kohler A."/>
            <person name="Feng B."/>
            <person name="Cao Y."/>
            <person name="Lipzen A."/>
            <person name="Daum C."/>
            <person name="Hundley H."/>
            <person name="Pangilinan J."/>
            <person name="Johnson J."/>
            <person name="Barry K."/>
            <person name="LaButti K."/>
            <person name="Ng V."/>
            <person name="Ahrendt S."/>
            <person name="Min B."/>
            <person name="Choi I.G."/>
            <person name="Park H."/>
            <person name="Plett J.M."/>
            <person name="Magnuson J."/>
            <person name="Spatafora J.W."/>
            <person name="Nagy L.G."/>
            <person name="Henrissat B."/>
            <person name="Grigoriev I.V."/>
            <person name="Yang Z.L."/>
            <person name="Xu J."/>
            <person name="Martin F.M."/>
        </authorList>
    </citation>
    <scope>NUCLEOTIDE SEQUENCE</scope>
    <source>
        <strain evidence="5">KKN 215</strain>
    </source>
</reference>
<dbReference type="InterPro" id="IPR015889">
    <property type="entry name" value="Intradiol_dOase_core"/>
</dbReference>
<keyword evidence="2 5" id="KW-0223">Dioxygenase</keyword>
<organism evidence="5 6">
    <name type="scientific">Cristinia sonorae</name>
    <dbReference type="NCBI Taxonomy" id="1940300"/>
    <lineage>
        <taxon>Eukaryota</taxon>
        <taxon>Fungi</taxon>
        <taxon>Dikarya</taxon>
        <taxon>Basidiomycota</taxon>
        <taxon>Agaricomycotina</taxon>
        <taxon>Agaricomycetes</taxon>
        <taxon>Agaricomycetidae</taxon>
        <taxon>Agaricales</taxon>
        <taxon>Pleurotineae</taxon>
        <taxon>Stephanosporaceae</taxon>
        <taxon>Cristinia</taxon>
    </lineage>
</organism>
<dbReference type="InterPro" id="IPR000627">
    <property type="entry name" value="Intradiol_dOase_C"/>
</dbReference>
<dbReference type="InterPro" id="IPR050770">
    <property type="entry name" value="Intradiol_RC_Dioxygenase"/>
</dbReference>